<dbReference type="AlphaFoldDB" id="A0A9W8NT29"/>
<name>A0A9W8NT29_9AGAR</name>
<proteinExistence type="predicted"/>
<evidence type="ECO:0000313" key="1">
    <source>
        <dbReference type="EMBL" id="KAJ3740270.1"/>
    </source>
</evidence>
<reference evidence="1 2" key="1">
    <citation type="journal article" date="2023" name="Proc. Natl. Acad. Sci. U.S.A.">
        <title>A global phylogenomic analysis of the shiitake genus Lentinula.</title>
        <authorList>
            <person name="Sierra-Patev S."/>
            <person name="Min B."/>
            <person name="Naranjo-Ortiz M."/>
            <person name="Looney B."/>
            <person name="Konkel Z."/>
            <person name="Slot J.C."/>
            <person name="Sakamoto Y."/>
            <person name="Steenwyk J.L."/>
            <person name="Rokas A."/>
            <person name="Carro J."/>
            <person name="Camarero S."/>
            <person name="Ferreira P."/>
            <person name="Molpeceres G."/>
            <person name="Ruiz-Duenas F.J."/>
            <person name="Serrano A."/>
            <person name="Henrissat B."/>
            <person name="Drula E."/>
            <person name="Hughes K.W."/>
            <person name="Mata J.L."/>
            <person name="Ishikawa N.K."/>
            <person name="Vargas-Isla R."/>
            <person name="Ushijima S."/>
            <person name="Smith C.A."/>
            <person name="Donoghue J."/>
            <person name="Ahrendt S."/>
            <person name="Andreopoulos W."/>
            <person name="He G."/>
            <person name="LaButti K."/>
            <person name="Lipzen A."/>
            <person name="Ng V."/>
            <person name="Riley R."/>
            <person name="Sandor L."/>
            <person name="Barry K."/>
            <person name="Martinez A.T."/>
            <person name="Xiao Y."/>
            <person name="Gibbons J.G."/>
            <person name="Terashima K."/>
            <person name="Grigoriev I.V."/>
            <person name="Hibbett D."/>
        </authorList>
    </citation>
    <scope>NUCLEOTIDE SEQUENCE [LARGE SCALE GENOMIC DNA]</scope>
    <source>
        <strain evidence="1 2">TFB7810</strain>
    </source>
</reference>
<accession>A0A9W8NT29</accession>
<keyword evidence="2" id="KW-1185">Reference proteome</keyword>
<dbReference type="Proteomes" id="UP001142393">
    <property type="component" value="Unassembled WGS sequence"/>
</dbReference>
<feature type="non-terminal residue" evidence="1">
    <location>
        <position position="1"/>
    </location>
</feature>
<gene>
    <name evidence="1" type="ORF">DFH05DRAFT_1373389</name>
</gene>
<protein>
    <recommendedName>
        <fullName evidence="3">Reverse transcriptase domain-containing protein</fullName>
    </recommendedName>
</protein>
<feature type="non-terminal residue" evidence="1">
    <location>
        <position position="120"/>
    </location>
</feature>
<dbReference type="EMBL" id="JANVFU010000015">
    <property type="protein sequence ID" value="KAJ3740270.1"/>
    <property type="molecule type" value="Genomic_DNA"/>
</dbReference>
<evidence type="ECO:0008006" key="3">
    <source>
        <dbReference type="Google" id="ProtNLM"/>
    </source>
</evidence>
<organism evidence="1 2">
    <name type="scientific">Lentinula detonsa</name>
    <dbReference type="NCBI Taxonomy" id="2804962"/>
    <lineage>
        <taxon>Eukaryota</taxon>
        <taxon>Fungi</taxon>
        <taxon>Dikarya</taxon>
        <taxon>Basidiomycota</taxon>
        <taxon>Agaricomycotina</taxon>
        <taxon>Agaricomycetes</taxon>
        <taxon>Agaricomycetidae</taxon>
        <taxon>Agaricales</taxon>
        <taxon>Marasmiineae</taxon>
        <taxon>Omphalotaceae</taxon>
        <taxon>Lentinula</taxon>
    </lineage>
</organism>
<evidence type="ECO:0000313" key="2">
    <source>
        <dbReference type="Proteomes" id="UP001142393"/>
    </source>
</evidence>
<sequence>LAGVPAPIVEWMGRRYARRETRLTFDDYTTDLFSPPGGLDQGDAFAVVQYLFYNSGLLKLIRDKADEMGILFMDDSTLVVWAYSFLDTHHRLAQLMNDPGGVLNWARLHNCTFGLDKFQL</sequence>
<comment type="caution">
    <text evidence="1">The sequence shown here is derived from an EMBL/GenBank/DDBJ whole genome shotgun (WGS) entry which is preliminary data.</text>
</comment>